<keyword evidence="7" id="KW-1185">Reference proteome</keyword>
<feature type="region of interest" description="Disordered" evidence="6">
    <location>
        <begin position="116"/>
        <end position="150"/>
    </location>
</feature>
<dbReference type="Pfam" id="PF08433">
    <property type="entry name" value="KTI12"/>
    <property type="match status" value="1"/>
</dbReference>
<dbReference type="SUPFAM" id="SSF52540">
    <property type="entry name" value="P-loop containing nucleoside triphosphate hydrolases"/>
    <property type="match status" value="1"/>
</dbReference>
<dbReference type="Proteomes" id="UP000245320">
    <property type="component" value="Chromosome 1"/>
</dbReference>
<gene>
    <name evidence="8" type="primary">KTI12</name>
</gene>
<reference evidence="8" key="1">
    <citation type="submission" date="2025-08" db="UniProtKB">
        <authorList>
            <consortium name="RefSeq"/>
        </authorList>
    </citation>
    <scope>IDENTIFICATION</scope>
    <source>
        <tissue evidence="8">Spleen</tissue>
    </source>
</reference>
<dbReference type="GO" id="GO:0005524">
    <property type="term" value="F:ATP binding"/>
    <property type="evidence" value="ECO:0007669"/>
    <property type="project" value="UniProtKB-KW"/>
</dbReference>
<dbReference type="FunCoup" id="A0A2U3VAK6">
    <property type="interactions" value="1764"/>
</dbReference>
<evidence type="ECO:0000256" key="6">
    <source>
        <dbReference type="SAM" id="MobiDB-lite"/>
    </source>
</evidence>
<keyword evidence="1" id="KW-0597">Phosphoprotein</keyword>
<dbReference type="CTD" id="112970"/>
<proteinExistence type="inferred from homology"/>
<comment type="similarity">
    <text evidence="4">Belongs to the KTI12 family.</text>
</comment>
<dbReference type="InParanoid" id="A0A2U3VAK6"/>
<accession>A0A2U3VAK6</accession>
<organism evidence="7 8">
    <name type="scientific">Tursiops truncatus</name>
    <name type="common">Atlantic bottle-nosed dolphin</name>
    <name type="synonym">Delphinus truncatus</name>
    <dbReference type="NCBI Taxonomy" id="9739"/>
    <lineage>
        <taxon>Eukaryota</taxon>
        <taxon>Metazoa</taxon>
        <taxon>Chordata</taxon>
        <taxon>Craniata</taxon>
        <taxon>Vertebrata</taxon>
        <taxon>Euteleostomi</taxon>
        <taxon>Mammalia</taxon>
        <taxon>Eutheria</taxon>
        <taxon>Laurasiatheria</taxon>
        <taxon>Artiodactyla</taxon>
        <taxon>Whippomorpha</taxon>
        <taxon>Cetacea</taxon>
        <taxon>Odontoceti</taxon>
        <taxon>Delphinidae</taxon>
        <taxon>Tursiops</taxon>
    </lineage>
</organism>
<evidence type="ECO:0000256" key="2">
    <source>
        <dbReference type="ARBA" id="ARBA00022741"/>
    </source>
</evidence>
<evidence type="ECO:0000313" key="7">
    <source>
        <dbReference type="Proteomes" id="UP000245320"/>
    </source>
</evidence>
<dbReference type="InterPro" id="IPR013641">
    <property type="entry name" value="KTI12/PSTK"/>
</dbReference>
<sequence length="354" mass="39011">MPLVVFCGLPYSGKSRRAEELRVALAAEGRAVYVVDDAEVLGAEDATVYGDSVREKALRGALRAAVERRLSRHEVVILDSLNYIKGFRYELYCLARAARTPLCLVYCVRPGGLSGGPRVAGADESPSRNVSVSWRPRAEEGGRPLAAGTGVLGEPQAVDSVVNGRAQAEVPKELEREETRTPDFPALVTSEFEKSAEHVSGAFYPPELLEALALRFEAPDSRNRWDRPLFTLVGLEEPLPLSEIRAALFENRAPPPHQSTQSQPLASGTFLHQLDQVTSQVLAGLMEAQKSAVPGDLLKLSGTTEHLRFTRPLTMAELSRLRRQFISYTKMHPNNENLPQLANMFLQYLSQSLH</sequence>
<dbReference type="RefSeq" id="XP_004332463.2">
    <property type="nucleotide sequence ID" value="XM_004332415.3"/>
</dbReference>
<evidence type="ECO:0000256" key="1">
    <source>
        <dbReference type="ARBA" id="ARBA00022553"/>
    </source>
</evidence>
<dbReference type="GeneID" id="101339130"/>
<keyword evidence="3" id="KW-0067">ATP-binding</keyword>
<dbReference type="Gene3D" id="3.40.50.300">
    <property type="entry name" value="P-loop containing nucleotide triphosphate hydrolases"/>
    <property type="match status" value="2"/>
</dbReference>
<evidence type="ECO:0000313" key="8">
    <source>
        <dbReference type="RefSeq" id="XP_004332463.2"/>
    </source>
</evidence>
<keyword evidence="2" id="KW-0547">Nucleotide-binding</keyword>
<dbReference type="OrthoDB" id="9972657at2759"/>
<dbReference type="PANTHER" id="PTHR12435">
    <property type="match status" value="1"/>
</dbReference>
<dbReference type="InterPro" id="IPR027417">
    <property type="entry name" value="P-loop_NTPase"/>
</dbReference>
<dbReference type="AlphaFoldDB" id="A0A2U3VAK6"/>
<protein>
    <recommendedName>
        <fullName evidence="5">Protein KTI12 homolog</fullName>
    </recommendedName>
</protein>
<evidence type="ECO:0000256" key="3">
    <source>
        <dbReference type="ARBA" id="ARBA00022840"/>
    </source>
</evidence>
<evidence type="ECO:0000256" key="5">
    <source>
        <dbReference type="ARBA" id="ARBA00026170"/>
    </source>
</evidence>
<dbReference type="FunFam" id="3.40.50.300:FF:001981">
    <property type="entry name" value="protein KTI12 homolog"/>
    <property type="match status" value="1"/>
</dbReference>
<name>A0A2U3VAK6_TURTR</name>
<evidence type="ECO:0000256" key="4">
    <source>
        <dbReference type="ARBA" id="ARBA00025768"/>
    </source>
</evidence>